<dbReference type="AlphaFoldDB" id="A0A7V0Z430"/>
<dbReference type="InterPro" id="IPR005856">
    <property type="entry name" value="Cys_synth"/>
</dbReference>
<keyword evidence="3" id="KW-0028">Amino-acid biosynthesis</keyword>
<evidence type="ECO:0000256" key="8">
    <source>
        <dbReference type="PIRSR" id="PIRSR605856-51"/>
    </source>
</evidence>
<proteinExistence type="inferred from homology"/>
<feature type="binding site" evidence="7">
    <location>
        <position position="276"/>
    </location>
    <ligand>
        <name>pyridoxal 5'-phosphate</name>
        <dbReference type="ChEBI" id="CHEBI:597326"/>
    </ligand>
</feature>
<gene>
    <name evidence="10" type="ORF">ENP86_01735</name>
</gene>
<dbReference type="GO" id="GO:0006535">
    <property type="term" value="P:cysteine biosynthetic process from serine"/>
    <property type="evidence" value="ECO:0007669"/>
    <property type="project" value="InterPro"/>
</dbReference>
<feature type="binding site" evidence="7">
    <location>
        <begin position="182"/>
        <end position="186"/>
    </location>
    <ligand>
        <name>pyridoxal 5'-phosphate</name>
        <dbReference type="ChEBI" id="CHEBI:597326"/>
    </ligand>
</feature>
<dbReference type="NCBIfam" id="TIGR01136">
    <property type="entry name" value="cysKM"/>
    <property type="match status" value="1"/>
</dbReference>
<evidence type="ECO:0000256" key="7">
    <source>
        <dbReference type="PIRSR" id="PIRSR605856-50"/>
    </source>
</evidence>
<dbReference type="CDD" id="cd01561">
    <property type="entry name" value="CBS_like"/>
    <property type="match status" value="1"/>
</dbReference>
<comment type="caution">
    <text evidence="10">The sequence shown here is derived from an EMBL/GenBank/DDBJ whole genome shotgun (WGS) entry which is preliminary data.</text>
</comment>
<dbReference type="EMBL" id="DSKY01000004">
    <property type="protein sequence ID" value="HDY58266.1"/>
    <property type="molecule type" value="Genomic_DNA"/>
</dbReference>
<dbReference type="FunFam" id="3.40.50.1100:FF:000118">
    <property type="entry name" value="Related to CYS4-cystathionine beta-synthase"/>
    <property type="match status" value="1"/>
</dbReference>
<sequence>MKKIADTILDTIGNTPLVRLHNITKGIKAQILAKLEFFNPGGSIKDRMAIYMVEQAVKSGLLKPGGTIVENTSGNTGIGLALYAAVKGYRAIFTIPEKMSQEKINLLRAYGAKVIVCPTDVPPDSPESYYEVAKRIAKETPNAYLVNQYHNQDNVEAHYSTTGPEIWEQTQGKIDYFIAGAGTGGTISGVGKFLKEKDPEIKVIAVDPVGSIYYDWFKYRKIIESKVYLVEGIGEDMLCETMHFEVIDDIIQVSDKDAFLMARRLVKEEGIFAGGSSGAAMCAALKVAQSLEADDIVVVIFPDSGHNYLSKIYNDDWMRQKEFL</sequence>
<dbReference type="GO" id="GO:0004124">
    <property type="term" value="F:cysteine synthase activity"/>
    <property type="evidence" value="ECO:0007669"/>
    <property type="project" value="InterPro"/>
</dbReference>
<keyword evidence="4" id="KW-0808">Transferase</keyword>
<feature type="domain" description="Tryptophan synthase beta chain-like PALP" evidence="9">
    <location>
        <begin position="9"/>
        <end position="303"/>
    </location>
</feature>
<feature type="binding site" evidence="7">
    <location>
        <position position="75"/>
    </location>
    <ligand>
        <name>pyridoxal 5'-phosphate</name>
        <dbReference type="ChEBI" id="CHEBI:597326"/>
    </ligand>
</feature>
<dbReference type="InterPro" id="IPR050214">
    <property type="entry name" value="Cys_Synth/Cystath_Beta-Synth"/>
</dbReference>
<evidence type="ECO:0000313" key="10">
    <source>
        <dbReference type="EMBL" id="HDY58266.1"/>
    </source>
</evidence>
<dbReference type="FunFam" id="3.40.50.1100:FF:000003">
    <property type="entry name" value="Cystathionine beta-synthase"/>
    <property type="match status" value="1"/>
</dbReference>
<dbReference type="InterPro" id="IPR001216">
    <property type="entry name" value="P-phosphate_BS"/>
</dbReference>
<comment type="similarity">
    <text evidence="2">Belongs to the cysteine synthase/cystathionine beta-synthase family.</text>
</comment>
<evidence type="ECO:0000256" key="5">
    <source>
        <dbReference type="ARBA" id="ARBA00022898"/>
    </source>
</evidence>
<name>A0A7V0Z430_UNCW3</name>
<dbReference type="Gene3D" id="3.40.50.1100">
    <property type="match status" value="2"/>
</dbReference>
<dbReference type="Pfam" id="PF00291">
    <property type="entry name" value="PALP"/>
    <property type="match status" value="1"/>
</dbReference>
<dbReference type="PANTHER" id="PTHR10314">
    <property type="entry name" value="CYSTATHIONINE BETA-SYNTHASE"/>
    <property type="match status" value="1"/>
</dbReference>
<protein>
    <submittedName>
        <fullName evidence="10">Cysteine synthase family protein</fullName>
    </submittedName>
</protein>
<dbReference type="SUPFAM" id="SSF53686">
    <property type="entry name" value="Tryptophan synthase beta subunit-like PLP-dependent enzymes"/>
    <property type="match status" value="1"/>
</dbReference>
<evidence type="ECO:0000256" key="1">
    <source>
        <dbReference type="ARBA" id="ARBA00001933"/>
    </source>
</evidence>
<evidence type="ECO:0000256" key="6">
    <source>
        <dbReference type="ARBA" id="ARBA00023192"/>
    </source>
</evidence>
<keyword evidence="5 7" id="KW-0663">Pyridoxal phosphate</keyword>
<keyword evidence="6" id="KW-0198">Cysteine biosynthesis</keyword>
<feature type="modified residue" description="N6-(pyridoxal phosphate)lysine" evidence="8">
    <location>
        <position position="45"/>
    </location>
</feature>
<evidence type="ECO:0000256" key="2">
    <source>
        <dbReference type="ARBA" id="ARBA00007103"/>
    </source>
</evidence>
<evidence type="ECO:0000256" key="3">
    <source>
        <dbReference type="ARBA" id="ARBA00022605"/>
    </source>
</evidence>
<organism evidence="10">
    <name type="scientific">candidate division WOR-3 bacterium</name>
    <dbReference type="NCBI Taxonomy" id="2052148"/>
    <lineage>
        <taxon>Bacteria</taxon>
        <taxon>Bacteria division WOR-3</taxon>
    </lineage>
</organism>
<evidence type="ECO:0000259" key="9">
    <source>
        <dbReference type="Pfam" id="PF00291"/>
    </source>
</evidence>
<reference evidence="10" key="1">
    <citation type="journal article" date="2020" name="mSystems">
        <title>Genome- and Community-Level Interaction Insights into Carbon Utilization and Element Cycling Functions of Hydrothermarchaeota in Hydrothermal Sediment.</title>
        <authorList>
            <person name="Zhou Z."/>
            <person name="Liu Y."/>
            <person name="Xu W."/>
            <person name="Pan J."/>
            <person name="Luo Z.H."/>
            <person name="Li M."/>
        </authorList>
    </citation>
    <scope>NUCLEOTIDE SEQUENCE [LARGE SCALE GENOMIC DNA]</scope>
    <source>
        <strain evidence="10">SpSt-258</strain>
    </source>
</reference>
<accession>A0A7V0Z430</accession>
<dbReference type="PROSITE" id="PS00901">
    <property type="entry name" value="CYS_SYNTHASE"/>
    <property type="match status" value="1"/>
</dbReference>
<dbReference type="InterPro" id="IPR036052">
    <property type="entry name" value="TrpB-like_PALP_sf"/>
</dbReference>
<evidence type="ECO:0000256" key="4">
    <source>
        <dbReference type="ARBA" id="ARBA00022679"/>
    </source>
</evidence>
<comment type="cofactor">
    <cofactor evidence="1 7">
        <name>pyridoxal 5'-phosphate</name>
        <dbReference type="ChEBI" id="CHEBI:597326"/>
    </cofactor>
</comment>
<dbReference type="InterPro" id="IPR001926">
    <property type="entry name" value="TrpB-like_PALP"/>
</dbReference>